<reference evidence="1" key="2">
    <citation type="journal article" date="2022" name="New Phytol.">
        <title>Evolutionary transition to the ectomycorrhizal habit in the genomes of a hyperdiverse lineage of mushroom-forming fungi.</title>
        <authorList>
            <person name="Looney B."/>
            <person name="Miyauchi S."/>
            <person name="Morin E."/>
            <person name="Drula E."/>
            <person name="Courty P.E."/>
            <person name="Kohler A."/>
            <person name="Kuo A."/>
            <person name="LaButti K."/>
            <person name="Pangilinan J."/>
            <person name="Lipzen A."/>
            <person name="Riley R."/>
            <person name="Andreopoulos W."/>
            <person name="He G."/>
            <person name="Johnson J."/>
            <person name="Nolan M."/>
            <person name="Tritt A."/>
            <person name="Barry K.W."/>
            <person name="Grigoriev I.V."/>
            <person name="Nagy L.G."/>
            <person name="Hibbett D."/>
            <person name="Henrissat B."/>
            <person name="Matheny P.B."/>
            <person name="Labbe J."/>
            <person name="Martin F.M."/>
        </authorList>
    </citation>
    <scope>NUCLEOTIDE SEQUENCE</scope>
    <source>
        <strain evidence="1">HHB10654</strain>
    </source>
</reference>
<evidence type="ECO:0000313" key="2">
    <source>
        <dbReference type="Proteomes" id="UP000814140"/>
    </source>
</evidence>
<comment type="caution">
    <text evidence="1">The sequence shown here is derived from an EMBL/GenBank/DDBJ whole genome shotgun (WGS) entry which is preliminary data.</text>
</comment>
<gene>
    <name evidence="1" type="ORF">BV25DRAFT_1874747</name>
</gene>
<sequence length="363" mass="39210">MHSLAARFSSAGSSRAVRLARSQASKARSIPSRAIHVRRKLPYNVEDGMGDFLPPAALKMIAEDYQQGLLDRLNDETRPFGDRNTSVAQLVLNTASDPSRTLTFNYASLALNNSFFLHHLKAPLPGTTSNREQLSRSLGYRITYQIGGVDQLISSMSAAALGMVSNGWVWFVTDQKGRVGYLATYGAGTLLSPNRMHASLDGQEYGGVYTKNNKEDPAVPADVSASAPLSGAPPASPASGLARQAPPLHPSSPSRALHTSAAPRTDGAFVARSLYSNGSNSRASGAPSKSPHEIPDASETDFATIGETLFPLFCISVQEHAWLGAGYGVWGKEEYLKRFWSCLDWEKVSVEFEKWVPSAHIEI</sequence>
<protein>
    <submittedName>
        <fullName evidence="1">Uncharacterized protein</fullName>
    </submittedName>
</protein>
<dbReference type="EMBL" id="MU277187">
    <property type="protein sequence ID" value="KAI0069168.1"/>
    <property type="molecule type" value="Genomic_DNA"/>
</dbReference>
<dbReference type="Proteomes" id="UP000814140">
    <property type="component" value="Unassembled WGS sequence"/>
</dbReference>
<name>A0ACB8TL32_9AGAM</name>
<reference evidence="1" key="1">
    <citation type="submission" date="2021-03" db="EMBL/GenBank/DDBJ databases">
        <authorList>
            <consortium name="DOE Joint Genome Institute"/>
            <person name="Ahrendt S."/>
            <person name="Looney B.P."/>
            <person name="Miyauchi S."/>
            <person name="Morin E."/>
            <person name="Drula E."/>
            <person name="Courty P.E."/>
            <person name="Chicoki N."/>
            <person name="Fauchery L."/>
            <person name="Kohler A."/>
            <person name="Kuo A."/>
            <person name="Labutti K."/>
            <person name="Pangilinan J."/>
            <person name="Lipzen A."/>
            <person name="Riley R."/>
            <person name="Andreopoulos W."/>
            <person name="He G."/>
            <person name="Johnson J."/>
            <person name="Barry K.W."/>
            <person name="Grigoriev I.V."/>
            <person name="Nagy L."/>
            <person name="Hibbett D."/>
            <person name="Henrissat B."/>
            <person name="Matheny P.B."/>
            <person name="Labbe J."/>
            <person name="Martin F."/>
        </authorList>
    </citation>
    <scope>NUCLEOTIDE SEQUENCE</scope>
    <source>
        <strain evidence="1">HHB10654</strain>
    </source>
</reference>
<proteinExistence type="predicted"/>
<evidence type="ECO:0000313" key="1">
    <source>
        <dbReference type="EMBL" id="KAI0069168.1"/>
    </source>
</evidence>
<organism evidence="1 2">
    <name type="scientific">Artomyces pyxidatus</name>
    <dbReference type="NCBI Taxonomy" id="48021"/>
    <lineage>
        <taxon>Eukaryota</taxon>
        <taxon>Fungi</taxon>
        <taxon>Dikarya</taxon>
        <taxon>Basidiomycota</taxon>
        <taxon>Agaricomycotina</taxon>
        <taxon>Agaricomycetes</taxon>
        <taxon>Russulales</taxon>
        <taxon>Auriscalpiaceae</taxon>
        <taxon>Artomyces</taxon>
    </lineage>
</organism>
<keyword evidence="2" id="KW-1185">Reference proteome</keyword>
<accession>A0ACB8TL32</accession>